<gene>
    <name evidence="7 10" type="primary">trmA</name>
    <name evidence="10" type="ORF">CA267_013020</name>
</gene>
<dbReference type="InterPro" id="IPR011869">
    <property type="entry name" value="TrmA_MeTrfase"/>
</dbReference>
<dbReference type="FunFam" id="3.40.50.150:FF:000012">
    <property type="entry name" value="tRNA/tmRNA (uracil-C(5))-methyltransferase"/>
    <property type="match status" value="1"/>
</dbReference>
<comment type="similarity">
    <text evidence="7">Belongs to the class I-like SAM-binding methyltransferase superfamily. RNA M5U methyltransferase family. TrmA subfamily.</text>
</comment>
<keyword evidence="11" id="KW-1185">Reference proteome</keyword>
<evidence type="ECO:0000313" key="10">
    <source>
        <dbReference type="EMBL" id="QJR81625.1"/>
    </source>
</evidence>
<evidence type="ECO:0000313" key="11">
    <source>
        <dbReference type="Proteomes" id="UP000219285"/>
    </source>
</evidence>
<protein>
    <recommendedName>
        <fullName evidence="7">tRNA/tmRNA (uracil-C(5))-methyltransferase</fullName>
        <ecNumber evidence="7">2.1.1.35</ecNumber>
    </recommendedName>
    <alternativeName>
        <fullName evidence="7">tRNA (uracil(54)-C(5))-methyltransferase</fullName>
    </alternativeName>
    <alternativeName>
        <fullName evidence="7">tRNA(m5U54)-methyltransferase</fullName>
        <shortName evidence="7">RUMT</shortName>
    </alternativeName>
    <alternativeName>
        <fullName evidence="7">tmRNA (uracil(341)-C(5))-methyltransferase</fullName>
    </alternativeName>
</protein>
<dbReference type="GO" id="GO:0030697">
    <property type="term" value="F:tRNA (uracil(54)-C5)-methyltransferase activity, S-adenosyl methionine-dependent"/>
    <property type="evidence" value="ECO:0007669"/>
    <property type="project" value="UniProtKB-UniRule"/>
</dbReference>
<evidence type="ECO:0000256" key="9">
    <source>
        <dbReference type="PROSITE-ProRule" id="PRU10015"/>
    </source>
</evidence>
<dbReference type="PROSITE" id="PS51687">
    <property type="entry name" value="SAM_MT_RNA_M5U"/>
    <property type="match status" value="1"/>
</dbReference>
<dbReference type="InterPro" id="IPR010280">
    <property type="entry name" value="U5_MeTrfase_fam"/>
</dbReference>
<feature type="binding site" evidence="7 8">
    <location>
        <position position="237"/>
    </location>
    <ligand>
        <name>S-adenosyl-L-methionine</name>
        <dbReference type="ChEBI" id="CHEBI:59789"/>
    </ligand>
</feature>
<reference evidence="10 11" key="2">
    <citation type="submission" date="2020-04" db="EMBL/GenBank/DDBJ databases">
        <title>Complete genome sequence of Alteromonas pelagimontana 5.12T.</title>
        <authorList>
            <person name="Sinha R.K."/>
            <person name="Krishnan K.P."/>
            <person name="Kurian J.P."/>
        </authorList>
    </citation>
    <scope>NUCLEOTIDE SEQUENCE [LARGE SCALE GENOMIC DNA]</scope>
    <source>
        <strain evidence="10 11">5.12</strain>
    </source>
</reference>
<feature type="binding site" evidence="7 8">
    <location>
        <position position="188"/>
    </location>
    <ligand>
        <name>S-adenosyl-L-methionine</name>
        <dbReference type="ChEBI" id="CHEBI:59789"/>
    </ligand>
</feature>
<accession>A0A6M4MG86</accession>
<dbReference type="RefSeq" id="WP_075610449.1">
    <property type="nucleotide sequence ID" value="NZ_CP052766.1"/>
</dbReference>
<dbReference type="AlphaFoldDB" id="A0A6M4MG86"/>
<dbReference type="KEGG" id="apel:CA267_013020"/>
<dbReference type="OrthoDB" id="9804590at2"/>
<comment type="catalytic activity">
    <reaction evidence="6 7">
        <text>uridine(54) in tRNA + S-adenosyl-L-methionine = 5-methyluridine(54) in tRNA + S-adenosyl-L-homocysteine + H(+)</text>
        <dbReference type="Rhea" id="RHEA:42712"/>
        <dbReference type="Rhea" id="RHEA-COMP:10167"/>
        <dbReference type="Rhea" id="RHEA-COMP:10193"/>
        <dbReference type="ChEBI" id="CHEBI:15378"/>
        <dbReference type="ChEBI" id="CHEBI:57856"/>
        <dbReference type="ChEBI" id="CHEBI:59789"/>
        <dbReference type="ChEBI" id="CHEBI:65315"/>
        <dbReference type="ChEBI" id="CHEBI:74447"/>
        <dbReference type="EC" id="2.1.1.35"/>
    </reaction>
</comment>
<dbReference type="GO" id="GO:0000049">
    <property type="term" value="F:tRNA binding"/>
    <property type="evidence" value="ECO:0007669"/>
    <property type="project" value="TreeGrafter"/>
</dbReference>
<evidence type="ECO:0000256" key="8">
    <source>
        <dbReference type="PROSITE-ProRule" id="PRU01024"/>
    </source>
</evidence>
<evidence type="ECO:0000256" key="7">
    <source>
        <dbReference type="HAMAP-Rule" id="MF_01011"/>
    </source>
</evidence>
<dbReference type="HAMAP" id="MF_01011">
    <property type="entry name" value="RNA_methyltr_TrmA"/>
    <property type="match status" value="1"/>
</dbReference>
<dbReference type="NCBIfam" id="TIGR02143">
    <property type="entry name" value="trmA_only"/>
    <property type="match status" value="1"/>
</dbReference>
<evidence type="ECO:0000256" key="6">
    <source>
        <dbReference type="ARBA" id="ARBA00052788"/>
    </source>
</evidence>
<dbReference type="PANTHER" id="PTHR47790">
    <property type="entry name" value="TRNA/TMRNA (URACIL-C(5))-METHYLTRANSFERASE"/>
    <property type="match status" value="1"/>
</dbReference>
<dbReference type="CDD" id="cd02440">
    <property type="entry name" value="AdoMet_MTases"/>
    <property type="match status" value="1"/>
</dbReference>
<name>A0A6M4MG86_9ALTE</name>
<dbReference type="FunFam" id="2.40.50.1070:FF:000001">
    <property type="entry name" value="tRNA/tmRNA (uracil-C(5))-methyltransferase"/>
    <property type="match status" value="1"/>
</dbReference>
<dbReference type="GO" id="GO:0005829">
    <property type="term" value="C:cytosol"/>
    <property type="evidence" value="ECO:0007669"/>
    <property type="project" value="TreeGrafter"/>
</dbReference>
<dbReference type="PROSITE" id="PS01230">
    <property type="entry name" value="TRMA_1"/>
    <property type="match status" value="1"/>
</dbReference>
<keyword evidence="3 7" id="KW-0949">S-adenosyl-L-methionine</keyword>
<evidence type="ECO:0000256" key="2">
    <source>
        <dbReference type="ARBA" id="ARBA00022679"/>
    </source>
</evidence>
<dbReference type="EC" id="2.1.1.35" evidence="7"/>
<proteinExistence type="inferred from homology"/>
<comment type="function">
    <text evidence="7">Dual-specificity methyltransferase that catalyzes the formation of 5-methyluridine at position 54 (m5U54) in all tRNAs, and that of position 341 (m5U341) in tmRNA (transfer-mRNA).</text>
</comment>
<reference evidence="11" key="1">
    <citation type="submission" date="2014-12" db="EMBL/GenBank/DDBJ databases">
        <title>Complete genome sequence of a multi-drug resistant Klebsiella pneumoniae.</title>
        <authorList>
            <person name="Hua X."/>
            <person name="Chen Q."/>
            <person name="Li X."/>
            <person name="Feng Y."/>
            <person name="Ruan Z."/>
            <person name="Yu Y."/>
        </authorList>
    </citation>
    <scope>NUCLEOTIDE SEQUENCE [LARGE SCALE GENOMIC DNA]</scope>
    <source>
        <strain evidence="11">5.12</strain>
    </source>
</reference>
<dbReference type="Gene3D" id="2.40.50.1070">
    <property type="match status" value="1"/>
</dbReference>
<keyword evidence="2 7" id="KW-0808">Transferase</keyword>
<feature type="binding site" evidence="7">
    <location>
        <position position="221"/>
    </location>
    <ligand>
        <name>S-adenosyl-L-methionine</name>
        <dbReference type="ChEBI" id="CHEBI:59789"/>
    </ligand>
</feature>
<dbReference type="Gene3D" id="3.40.50.150">
    <property type="entry name" value="Vaccinia Virus protein VP39"/>
    <property type="match status" value="1"/>
</dbReference>
<keyword evidence="1 7" id="KW-0489">Methyltransferase</keyword>
<dbReference type="GO" id="GO:0030488">
    <property type="term" value="P:tRNA methylation"/>
    <property type="evidence" value="ECO:0007669"/>
    <property type="project" value="UniProtKB-UniRule"/>
</dbReference>
<feature type="active site" description="Nucleophile" evidence="7 8">
    <location>
        <position position="322"/>
    </location>
</feature>
<evidence type="ECO:0000256" key="4">
    <source>
        <dbReference type="ARBA" id="ARBA00022694"/>
    </source>
</evidence>
<feature type="binding site" evidence="7 8">
    <location>
        <position position="216"/>
    </location>
    <ligand>
        <name>S-adenosyl-L-methionine</name>
        <dbReference type="ChEBI" id="CHEBI:59789"/>
    </ligand>
</feature>
<evidence type="ECO:0000256" key="1">
    <source>
        <dbReference type="ARBA" id="ARBA00022603"/>
    </source>
</evidence>
<feature type="binding site" evidence="7 8">
    <location>
        <position position="297"/>
    </location>
    <ligand>
        <name>S-adenosyl-L-methionine</name>
        <dbReference type="ChEBI" id="CHEBI:59789"/>
    </ligand>
</feature>
<evidence type="ECO:0000256" key="5">
    <source>
        <dbReference type="ARBA" id="ARBA00051255"/>
    </source>
</evidence>
<keyword evidence="4 7" id="KW-0819">tRNA processing</keyword>
<comment type="catalytic activity">
    <reaction evidence="5 7">
        <text>uridine(341) in tmRNA + S-adenosyl-L-methionine = 5-methyluridine(341) in tmRNA + S-adenosyl-L-homocysteine + H(+)</text>
        <dbReference type="Rhea" id="RHEA:43612"/>
        <dbReference type="Rhea" id="RHEA-COMP:10630"/>
        <dbReference type="Rhea" id="RHEA-COMP:10631"/>
        <dbReference type="ChEBI" id="CHEBI:15378"/>
        <dbReference type="ChEBI" id="CHEBI:57856"/>
        <dbReference type="ChEBI" id="CHEBI:59789"/>
        <dbReference type="ChEBI" id="CHEBI:65315"/>
        <dbReference type="ChEBI" id="CHEBI:74447"/>
    </reaction>
</comment>
<dbReference type="GO" id="GO:0019843">
    <property type="term" value="F:rRNA binding"/>
    <property type="evidence" value="ECO:0007669"/>
    <property type="project" value="TreeGrafter"/>
</dbReference>
<dbReference type="EMBL" id="CP052766">
    <property type="protein sequence ID" value="QJR81625.1"/>
    <property type="molecule type" value="Genomic_DNA"/>
</dbReference>
<dbReference type="PANTHER" id="PTHR47790:SF2">
    <property type="entry name" value="TRNA_TMRNA (URACIL-C(5))-METHYLTRANSFERASE"/>
    <property type="match status" value="1"/>
</dbReference>
<sequence length="366" mass="41620">MTACTTSENYQKQLNEKVNRLQELLAPFAAPALEVFPSAETHYRMRAEFRVWHDGDDLYHIMFDPQTKEKYRVDTFPPASHTINAMMAKLLPLLKTSEVMRKKLFQIDYLTGLSGEIVVSLLYHKPLNEKWLKAAEELVEALRESFNVSVIGRARKQKCVIGNDFIIERLPVNGKEYLFKHIENSFTQPNAEVNCKMIEWALSVCPPSKKDLLELYCGAGNFSLPLASRFRQAIGTEIAKPSVSAAQFNIEINKTENLKIVRLSAEEFTEAMVTGRSFTRLHDIVLADYDFSTVLVDPPRAGLDAESLSMIQAYEEIIYISCNPETLRDNLNVLCKTHDIQATALFDQFPFTHHIEAGVKLVRKKG</sequence>
<feature type="active site" evidence="9">
    <location>
        <position position="322"/>
    </location>
</feature>
<evidence type="ECO:0000256" key="3">
    <source>
        <dbReference type="ARBA" id="ARBA00022691"/>
    </source>
</evidence>
<dbReference type="InterPro" id="IPR029063">
    <property type="entry name" value="SAM-dependent_MTases_sf"/>
</dbReference>
<feature type="active site" description="Proton acceptor" evidence="7">
    <location>
        <position position="356"/>
    </location>
</feature>
<dbReference type="SUPFAM" id="SSF53335">
    <property type="entry name" value="S-adenosyl-L-methionine-dependent methyltransferases"/>
    <property type="match status" value="1"/>
</dbReference>
<dbReference type="Pfam" id="PF05958">
    <property type="entry name" value="tRNA_U5-meth_tr"/>
    <property type="match status" value="1"/>
</dbReference>
<organism evidence="10 11">
    <name type="scientific">Alteromonas pelagimontana</name>
    <dbReference type="NCBI Taxonomy" id="1858656"/>
    <lineage>
        <taxon>Bacteria</taxon>
        <taxon>Pseudomonadati</taxon>
        <taxon>Pseudomonadota</taxon>
        <taxon>Gammaproteobacteria</taxon>
        <taxon>Alteromonadales</taxon>
        <taxon>Alteromonadaceae</taxon>
        <taxon>Alteromonas/Salinimonas group</taxon>
        <taxon>Alteromonas</taxon>
    </lineage>
</organism>
<dbReference type="InterPro" id="IPR030390">
    <property type="entry name" value="MeTrfase_TrmA_AS"/>
</dbReference>
<dbReference type="Proteomes" id="UP000219285">
    <property type="component" value="Chromosome"/>
</dbReference>